<reference evidence="1 2" key="1">
    <citation type="submission" date="2017-08" db="EMBL/GenBank/DDBJ databases">
        <authorList>
            <person name="de Groot N.N."/>
        </authorList>
    </citation>
    <scope>NUCLEOTIDE SEQUENCE [LARGE SCALE GENOMIC DNA]</scope>
    <source>
        <strain evidence="1 2">JC85</strain>
    </source>
</reference>
<organism evidence="1 2">
    <name type="scientific">Rhizobium subbaraonis</name>
    <dbReference type="NCBI Taxonomy" id="908946"/>
    <lineage>
        <taxon>Bacteria</taxon>
        <taxon>Pseudomonadati</taxon>
        <taxon>Pseudomonadota</taxon>
        <taxon>Alphaproteobacteria</taxon>
        <taxon>Hyphomicrobiales</taxon>
        <taxon>Rhizobiaceae</taxon>
        <taxon>Rhizobium/Agrobacterium group</taxon>
        <taxon>Rhizobium</taxon>
    </lineage>
</organism>
<protein>
    <submittedName>
        <fullName evidence="1">Uncharacterized protein</fullName>
    </submittedName>
</protein>
<gene>
    <name evidence="1" type="ORF">SAMN05892877_117159</name>
</gene>
<dbReference type="Proteomes" id="UP000219167">
    <property type="component" value="Unassembled WGS sequence"/>
</dbReference>
<dbReference type="OrthoDB" id="7594100at2"/>
<keyword evidence="2" id="KW-1185">Reference proteome</keyword>
<evidence type="ECO:0000313" key="1">
    <source>
        <dbReference type="EMBL" id="SOC45770.1"/>
    </source>
</evidence>
<proteinExistence type="predicted"/>
<sequence>MAVYINQPDFPVDFLRPTRALFDVQGSSVDGGVNGVGDAIEIGTSGGGRVIASYREMVLEGPDERHEIINMLGARLNGGMRFIVVPIVTDGVGPFPIIDGKRRPYVTGIPHSDGSLFSDGSGYSQATVYGEAANYTPLNAGIISIDTVGLSRRLRHSDWFSIYHPTKGWRAYRYWDVLDAPSGNNGRYRLAISPPLREAVNTNTRIEFARPRCVMKLARGETIPWEWEANYSARPTINFVEAR</sequence>
<evidence type="ECO:0000313" key="2">
    <source>
        <dbReference type="Proteomes" id="UP000219167"/>
    </source>
</evidence>
<accession>A0A285UVC9</accession>
<dbReference type="EMBL" id="OBQD01000017">
    <property type="protein sequence ID" value="SOC45770.1"/>
    <property type="molecule type" value="Genomic_DNA"/>
</dbReference>
<dbReference type="AlphaFoldDB" id="A0A285UVC9"/>
<dbReference type="RefSeq" id="WP_097142201.1">
    <property type="nucleotide sequence ID" value="NZ_OBQD01000017.1"/>
</dbReference>
<name>A0A285UVC9_9HYPH</name>